<comment type="similarity">
    <text evidence="20">Belongs to the shikimate kinase family.</text>
</comment>
<dbReference type="GO" id="GO:0004765">
    <property type="term" value="F:shikimate kinase activity"/>
    <property type="evidence" value="ECO:0007669"/>
    <property type="project" value="UniProtKB-UniRule"/>
</dbReference>
<feature type="domain" description="3-dehydroquinate synthase N-terminal" evidence="22">
    <location>
        <begin position="296"/>
        <end position="408"/>
    </location>
</feature>
<comment type="catalytic activity">
    <reaction evidence="1 21">
        <text>7-phospho-2-dehydro-3-deoxy-D-arabino-heptonate = 3-dehydroquinate + phosphate</text>
        <dbReference type="Rhea" id="RHEA:21968"/>
        <dbReference type="ChEBI" id="CHEBI:32364"/>
        <dbReference type="ChEBI" id="CHEBI:43474"/>
        <dbReference type="ChEBI" id="CHEBI:58394"/>
        <dbReference type="EC" id="4.2.3.4"/>
    </reaction>
</comment>
<protein>
    <recommendedName>
        <fullName evidence="20 21">Multifunctional fusion protein</fullName>
    </recommendedName>
    <domain>
        <recommendedName>
            <fullName evidence="20">Shikimate kinase</fullName>
            <shortName evidence="20">SK</shortName>
            <ecNumber evidence="20">2.7.1.71</ecNumber>
        </recommendedName>
    </domain>
    <domain>
        <recommendedName>
            <fullName evidence="21">3-dehydroquinate synthase</fullName>
            <shortName evidence="21">DHQS</shortName>
            <ecNumber evidence="21">4.2.3.4</ecNumber>
        </recommendedName>
    </domain>
</protein>
<gene>
    <name evidence="21" type="primary">aroB</name>
    <name evidence="20" type="synonym">aroK</name>
    <name evidence="24" type="ORF">APE01nite_00160</name>
</gene>
<dbReference type="InterPro" id="IPR056179">
    <property type="entry name" value="DHQS_C"/>
</dbReference>
<comment type="pathway">
    <text evidence="5 21">Metabolic intermediate biosynthesis; chorismate biosynthesis; chorismate from D-erythrose 4-phosphate and phosphoenolpyruvate: step 2/7.</text>
</comment>
<dbReference type="PANTHER" id="PTHR43622">
    <property type="entry name" value="3-DEHYDROQUINATE SYNTHASE"/>
    <property type="match status" value="1"/>
</dbReference>
<evidence type="ECO:0000256" key="12">
    <source>
        <dbReference type="ARBA" id="ARBA00022777"/>
    </source>
</evidence>
<dbReference type="GO" id="GO:0005737">
    <property type="term" value="C:cytoplasm"/>
    <property type="evidence" value="ECO:0007669"/>
    <property type="project" value="UniProtKB-SubCell"/>
</dbReference>
<accession>A0A4Y3TRV4</accession>
<evidence type="ECO:0000259" key="22">
    <source>
        <dbReference type="Pfam" id="PF01761"/>
    </source>
</evidence>
<evidence type="ECO:0000256" key="11">
    <source>
        <dbReference type="ARBA" id="ARBA00022741"/>
    </source>
</evidence>
<dbReference type="GO" id="GO:0008652">
    <property type="term" value="P:amino acid biosynthetic process"/>
    <property type="evidence" value="ECO:0007669"/>
    <property type="project" value="UniProtKB-KW"/>
</dbReference>
<comment type="cofactor">
    <cofactor evidence="3">
        <name>Zn(2+)</name>
        <dbReference type="ChEBI" id="CHEBI:29105"/>
    </cofactor>
</comment>
<comment type="caution">
    <text evidence="21">Lacks conserved residue(s) required for the propagation of feature annotation.</text>
</comment>
<evidence type="ECO:0000256" key="4">
    <source>
        <dbReference type="ARBA" id="ARBA00003485"/>
    </source>
</evidence>
<keyword evidence="10 21" id="KW-0479">Metal-binding</keyword>
<keyword evidence="11 21" id="KW-0547">Nucleotide-binding</keyword>
<evidence type="ECO:0000256" key="19">
    <source>
        <dbReference type="ARBA" id="ARBA00048567"/>
    </source>
</evidence>
<feature type="binding site" evidence="20">
    <location>
        <position position="115"/>
    </location>
    <ligand>
        <name>substrate</name>
    </ligand>
</feature>
<dbReference type="GO" id="GO:0003856">
    <property type="term" value="F:3-dehydroquinate synthase activity"/>
    <property type="evidence" value="ECO:0007669"/>
    <property type="project" value="UniProtKB-UniRule"/>
</dbReference>
<keyword evidence="8 21" id="KW-0028">Amino-acid biosynthesis</keyword>
<dbReference type="SUPFAM" id="SSF52540">
    <property type="entry name" value="P-loop containing nucleoside triphosphate hydrolases"/>
    <property type="match status" value="1"/>
</dbReference>
<evidence type="ECO:0000259" key="23">
    <source>
        <dbReference type="Pfam" id="PF24621"/>
    </source>
</evidence>
<sequence length="599" mass="64680">MTDSATTDTVGVFPLLYVKLRPMSSRISIPQPETTDPPPVPLNLERIVRTHGPGLLQTGRSIVLVGLMGAGKTTIGRMLATRLGLPFVDADTEIERAAGCSIADVFRLYGEAAFRDGERRVIRRLLEGPPMVLATGGGAFMAADTRALVREHAISVWLRCPLPVLLRRVAGRTHRPLLNAASPRDVLEKLIAIRHPVYAEADVTVDCGDNNVEHTTTRVMEALALSRRPLRLPVVLEKSRYDVVIGADLISRAGALLAPLLPRRSVIVITDETVRPLYLSKLLASLEETGIEARSITVAPGEQTKCWTTYEDVVDTILEGGVERRTAIIALGGGVVGDLAGFVAATTLRGLPFIQIPTTLLSQVDSSVGGKTGINSRWGKNLIGAFHQPLCVLADVSSLTTLPRRELVAGYAEIVKAGLIGQESLFAWCEKHGAAVLARDPEALAEAVRQACAFKAGVVAADEREEQKTDGRALLNLGHTFGHALEAELGYDGRLLHGEAVSIGLTLAFSLSVKLGLCPQEDLIRVTRHLESLKMPAHVSDLPYRFRIADLMAHMQRDKKMQDGKLSFVLAHGIGKAFTTRDVPEEAVREVLLADGVTS</sequence>
<evidence type="ECO:0000256" key="5">
    <source>
        <dbReference type="ARBA" id="ARBA00004661"/>
    </source>
</evidence>
<dbReference type="EC" id="4.2.3.4" evidence="21"/>
<dbReference type="AlphaFoldDB" id="A0A4Y3TRV4"/>
<dbReference type="Pfam" id="PF01761">
    <property type="entry name" value="DHQ_synthase"/>
    <property type="match status" value="1"/>
</dbReference>
<dbReference type="NCBIfam" id="NF010552">
    <property type="entry name" value="PRK13946.1"/>
    <property type="match status" value="1"/>
</dbReference>
<feature type="binding site" evidence="21">
    <location>
        <position position="479"/>
    </location>
    <ligand>
        <name>Zn(2+)</name>
        <dbReference type="ChEBI" id="CHEBI:29105"/>
    </ligand>
</feature>
<comment type="pathway">
    <text evidence="6 20">Metabolic intermediate biosynthesis; chorismate biosynthesis; chorismate from D-erythrose 4-phosphate and phosphoenolpyruvate: step 5/7.</text>
</comment>
<comment type="similarity">
    <text evidence="21">Belongs to the sugar phosphate cyclases superfamily. Dehydroquinate synthase family.</text>
</comment>
<dbReference type="SUPFAM" id="SSF56796">
    <property type="entry name" value="Dehydroquinate synthase-like"/>
    <property type="match status" value="1"/>
</dbReference>
<evidence type="ECO:0000256" key="16">
    <source>
        <dbReference type="ARBA" id="ARBA00023141"/>
    </source>
</evidence>
<comment type="caution">
    <text evidence="24">The sequence shown here is derived from an EMBL/GenBank/DDBJ whole genome shotgun (WGS) entry which is preliminary data.</text>
</comment>
<evidence type="ECO:0000256" key="3">
    <source>
        <dbReference type="ARBA" id="ARBA00001947"/>
    </source>
</evidence>
<evidence type="ECO:0000313" key="25">
    <source>
        <dbReference type="Proteomes" id="UP000317730"/>
    </source>
</evidence>
<dbReference type="Gene3D" id="1.20.1090.10">
    <property type="entry name" value="Dehydroquinate synthase-like - alpha domain"/>
    <property type="match status" value="1"/>
</dbReference>
<comment type="cofactor">
    <cofactor evidence="2 21">
        <name>NAD(+)</name>
        <dbReference type="ChEBI" id="CHEBI:57540"/>
    </cofactor>
</comment>
<dbReference type="Gene3D" id="3.40.50.300">
    <property type="entry name" value="P-loop containing nucleotide triphosphate hydrolases"/>
    <property type="match status" value="1"/>
</dbReference>
<name>A0A4Y3TRV4_9PROT</name>
<evidence type="ECO:0000256" key="21">
    <source>
        <dbReference type="HAMAP-Rule" id="MF_00110"/>
    </source>
</evidence>
<evidence type="ECO:0000256" key="7">
    <source>
        <dbReference type="ARBA" id="ARBA00022490"/>
    </source>
</evidence>
<dbReference type="PANTHER" id="PTHR43622:SF7">
    <property type="entry name" value="3-DEHYDROQUINATE SYNTHASE, CHLOROPLASTIC"/>
    <property type="match status" value="1"/>
</dbReference>
<evidence type="ECO:0000256" key="9">
    <source>
        <dbReference type="ARBA" id="ARBA00022679"/>
    </source>
</evidence>
<feature type="binding site" evidence="21">
    <location>
        <position position="497"/>
    </location>
    <ligand>
        <name>Zn(2+)</name>
        <dbReference type="ChEBI" id="CHEBI:29105"/>
    </ligand>
</feature>
<comment type="function">
    <text evidence="4 21">Catalyzes the conversion of 3-deoxy-D-arabino-heptulosonate 7-phosphate (DAHP) to dehydroquinate (DHQ).</text>
</comment>
<dbReference type="InterPro" id="IPR031322">
    <property type="entry name" value="Shikimate/glucono_kinase"/>
</dbReference>
<reference evidence="24 25" key="1">
    <citation type="submission" date="2019-06" db="EMBL/GenBank/DDBJ databases">
        <title>Whole genome shotgun sequence of Acetobacter peroxydans NBRC 13755.</title>
        <authorList>
            <person name="Hosoyama A."/>
            <person name="Uohara A."/>
            <person name="Ohji S."/>
            <person name="Ichikawa N."/>
        </authorList>
    </citation>
    <scope>NUCLEOTIDE SEQUENCE [LARGE SCALE GENOMIC DNA]</scope>
    <source>
        <strain evidence="24 25">NBRC 13755</strain>
    </source>
</reference>
<feature type="domain" description="3-dehydroquinate synthase C-terminal" evidence="23">
    <location>
        <begin position="410"/>
        <end position="561"/>
    </location>
</feature>
<evidence type="ECO:0000256" key="17">
    <source>
        <dbReference type="ARBA" id="ARBA00023239"/>
    </source>
</evidence>
<comment type="function">
    <text evidence="20">Catalyzes the specific phosphorylation of the 3-hydroxyl group of shikimic acid using ATP as a cosubstrate.</text>
</comment>
<keyword evidence="25" id="KW-1185">Reference proteome</keyword>
<keyword evidence="21" id="KW-0170">Cobalt</keyword>
<dbReference type="HAMAP" id="MF_00109">
    <property type="entry name" value="Shikimate_kinase"/>
    <property type="match status" value="1"/>
</dbReference>
<dbReference type="CDD" id="cd08195">
    <property type="entry name" value="DHQS"/>
    <property type="match status" value="1"/>
</dbReference>
<dbReference type="GO" id="GO:0009073">
    <property type="term" value="P:aromatic amino acid family biosynthetic process"/>
    <property type="evidence" value="ECO:0007669"/>
    <property type="project" value="UniProtKB-KW"/>
</dbReference>
<comment type="catalytic activity">
    <reaction evidence="19 20">
        <text>shikimate + ATP = 3-phosphoshikimate + ADP + H(+)</text>
        <dbReference type="Rhea" id="RHEA:13121"/>
        <dbReference type="ChEBI" id="CHEBI:15378"/>
        <dbReference type="ChEBI" id="CHEBI:30616"/>
        <dbReference type="ChEBI" id="CHEBI:36208"/>
        <dbReference type="ChEBI" id="CHEBI:145989"/>
        <dbReference type="ChEBI" id="CHEBI:456216"/>
        <dbReference type="EC" id="2.7.1.71"/>
    </reaction>
</comment>
<evidence type="ECO:0000256" key="1">
    <source>
        <dbReference type="ARBA" id="ARBA00001393"/>
    </source>
</evidence>
<dbReference type="GO" id="GO:0005524">
    <property type="term" value="F:ATP binding"/>
    <property type="evidence" value="ECO:0007669"/>
    <property type="project" value="UniProtKB-UniRule"/>
</dbReference>
<comment type="subunit">
    <text evidence="20">Monomer.</text>
</comment>
<evidence type="ECO:0000256" key="18">
    <source>
        <dbReference type="ARBA" id="ARBA00023268"/>
    </source>
</evidence>
<dbReference type="GO" id="GO:0009423">
    <property type="term" value="P:chorismate biosynthetic process"/>
    <property type="evidence" value="ECO:0007669"/>
    <property type="project" value="UniProtKB-UniRule"/>
</dbReference>
<keyword evidence="9 20" id="KW-0808">Transferase</keyword>
<feature type="binding site" evidence="21">
    <location>
        <begin position="358"/>
        <end position="359"/>
    </location>
    <ligand>
        <name>NAD(+)</name>
        <dbReference type="ChEBI" id="CHEBI:57540"/>
    </ligand>
</feature>
<dbReference type="GO" id="GO:0000287">
    <property type="term" value="F:magnesium ion binding"/>
    <property type="evidence" value="ECO:0007669"/>
    <property type="project" value="UniProtKB-UniRule"/>
</dbReference>
<dbReference type="EMBL" id="BJMV01000001">
    <property type="protein sequence ID" value="GEB84219.1"/>
    <property type="molecule type" value="Genomic_DNA"/>
</dbReference>
<dbReference type="InterPro" id="IPR030960">
    <property type="entry name" value="DHQS/DOIS_N"/>
</dbReference>
<keyword evidence="20" id="KW-0460">Magnesium</keyword>
<evidence type="ECO:0000256" key="10">
    <source>
        <dbReference type="ARBA" id="ARBA00022723"/>
    </source>
</evidence>
<keyword evidence="12 20" id="KW-0418">Kinase</keyword>
<dbReference type="InterPro" id="IPR016037">
    <property type="entry name" value="DHQ_synth_AroB"/>
</dbReference>
<keyword evidence="16 21" id="KW-0057">Aromatic amino acid biosynthesis</keyword>
<proteinExistence type="inferred from homology"/>
<keyword evidence="18" id="KW-0511">Multifunctional enzyme</keyword>
<dbReference type="HAMAP" id="MF_00110">
    <property type="entry name" value="DHQ_synthase"/>
    <property type="match status" value="1"/>
</dbReference>
<comment type="cofactor">
    <cofactor evidence="21">
        <name>Co(2+)</name>
        <dbReference type="ChEBI" id="CHEBI:48828"/>
    </cofactor>
    <cofactor evidence="21">
        <name>Zn(2+)</name>
        <dbReference type="ChEBI" id="CHEBI:29105"/>
    </cofactor>
    <text evidence="21">Binds 1 divalent metal cation per subunit. Can use either Co(2+) or Zn(2+).</text>
</comment>
<dbReference type="PROSITE" id="PS01128">
    <property type="entry name" value="SHIKIMATE_KINASE"/>
    <property type="match status" value="1"/>
</dbReference>
<keyword evidence="15 21" id="KW-0520">NAD</keyword>
<evidence type="ECO:0000256" key="20">
    <source>
        <dbReference type="HAMAP-Rule" id="MF_00109"/>
    </source>
</evidence>
<feature type="binding site" evidence="20">
    <location>
        <position position="91"/>
    </location>
    <ligand>
        <name>substrate</name>
    </ligand>
</feature>
<feature type="binding site" evidence="21">
    <location>
        <position position="371"/>
    </location>
    <ligand>
        <name>NAD(+)</name>
        <dbReference type="ChEBI" id="CHEBI:57540"/>
    </ligand>
</feature>
<feature type="binding site" evidence="21">
    <location>
        <begin position="334"/>
        <end position="338"/>
    </location>
    <ligand>
        <name>NAD(+)</name>
        <dbReference type="ChEBI" id="CHEBI:57540"/>
    </ligand>
</feature>
<keyword evidence="17 21" id="KW-0456">Lyase</keyword>
<organism evidence="24 25">
    <name type="scientific">Acetobacter peroxydans</name>
    <dbReference type="NCBI Taxonomy" id="104098"/>
    <lineage>
        <taxon>Bacteria</taxon>
        <taxon>Pseudomonadati</taxon>
        <taxon>Pseudomonadota</taxon>
        <taxon>Alphaproteobacteria</taxon>
        <taxon>Acetobacterales</taxon>
        <taxon>Acetobacteraceae</taxon>
        <taxon>Acetobacter</taxon>
    </lineage>
</organism>
<dbReference type="FunFam" id="3.40.50.1970:FF:000007">
    <property type="entry name" value="Pentafunctional AROM polypeptide"/>
    <property type="match status" value="1"/>
</dbReference>
<evidence type="ECO:0000256" key="8">
    <source>
        <dbReference type="ARBA" id="ARBA00022605"/>
    </source>
</evidence>
<dbReference type="PRINTS" id="PR01100">
    <property type="entry name" value="SHIKIMTKNASE"/>
</dbReference>
<dbReference type="CDD" id="cd00464">
    <property type="entry name" value="SK"/>
    <property type="match status" value="1"/>
</dbReference>
<keyword evidence="13 21" id="KW-0862">Zinc</keyword>
<dbReference type="InterPro" id="IPR000623">
    <property type="entry name" value="Shikimate_kinase/TSH1"/>
</dbReference>
<comment type="subcellular location">
    <subcellularLocation>
        <location evidence="21">Cytoplasm</location>
    </subcellularLocation>
</comment>
<keyword evidence="7 21" id="KW-0963">Cytoplasm</keyword>
<feature type="binding site" evidence="21">
    <location>
        <position position="380"/>
    </location>
    <ligand>
        <name>NAD(+)</name>
        <dbReference type="ChEBI" id="CHEBI:57540"/>
    </ligand>
</feature>
<dbReference type="Pfam" id="PF24621">
    <property type="entry name" value="DHQS_C"/>
    <property type="match status" value="1"/>
</dbReference>
<evidence type="ECO:0000256" key="6">
    <source>
        <dbReference type="ARBA" id="ARBA00004842"/>
    </source>
</evidence>
<evidence type="ECO:0000256" key="13">
    <source>
        <dbReference type="ARBA" id="ARBA00022833"/>
    </source>
</evidence>
<dbReference type="NCBIfam" id="TIGR01357">
    <property type="entry name" value="aroB"/>
    <property type="match status" value="1"/>
</dbReference>
<dbReference type="EC" id="2.7.1.71" evidence="20"/>
<feature type="binding site" evidence="20">
    <location>
        <position position="194"/>
    </location>
    <ligand>
        <name>substrate</name>
    </ligand>
</feature>
<dbReference type="InterPro" id="IPR050071">
    <property type="entry name" value="Dehydroquinate_synthase"/>
</dbReference>
<keyword evidence="14 20" id="KW-0067">ATP-binding</keyword>
<evidence type="ECO:0000313" key="24">
    <source>
        <dbReference type="EMBL" id="GEB84219.1"/>
    </source>
</evidence>
<dbReference type="Gene3D" id="3.40.50.1970">
    <property type="match status" value="1"/>
</dbReference>
<dbReference type="UniPathway" id="UPA00053">
    <property type="reaction ID" value="UER00085"/>
</dbReference>
<feature type="binding site" evidence="20">
    <location>
        <begin position="69"/>
        <end position="74"/>
    </location>
    <ligand>
        <name>ATP</name>
        <dbReference type="ChEBI" id="CHEBI:30616"/>
    </ligand>
</feature>
<evidence type="ECO:0000256" key="14">
    <source>
        <dbReference type="ARBA" id="ARBA00022840"/>
    </source>
</evidence>
<feature type="binding site" evidence="20">
    <location>
        <position position="137"/>
    </location>
    <ligand>
        <name>substrate</name>
    </ligand>
</feature>
<dbReference type="Proteomes" id="UP000317730">
    <property type="component" value="Unassembled WGS sequence"/>
</dbReference>
<feature type="binding site" evidence="20">
    <location>
        <position position="73"/>
    </location>
    <ligand>
        <name>Mg(2+)</name>
        <dbReference type="ChEBI" id="CHEBI:18420"/>
    </ligand>
</feature>
<dbReference type="InterPro" id="IPR027417">
    <property type="entry name" value="P-loop_NTPase"/>
</dbReference>
<evidence type="ECO:0000256" key="2">
    <source>
        <dbReference type="ARBA" id="ARBA00001911"/>
    </source>
</evidence>
<feature type="binding site" evidence="21">
    <location>
        <position position="413"/>
    </location>
    <ligand>
        <name>Zn(2+)</name>
        <dbReference type="ChEBI" id="CHEBI:29105"/>
    </ligand>
</feature>
<dbReference type="Pfam" id="PF01202">
    <property type="entry name" value="SKI"/>
    <property type="match status" value="1"/>
</dbReference>
<feature type="binding site" evidence="20">
    <location>
        <position position="175"/>
    </location>
    <ligand>
        <name>ATP</name>
        <dbReference type="ChEBI" id="CHEBI:30616"/>
    </ligand>
</feature>
<evidence type="ECO:0000256" key="15">
    <source>
        <dbReference type="ARBA" id="ARBA00023027"/>
    </source>
</evidence>
<comment type="cofactor">
    <cofactor evidence="20">
        <name>Mg(2+)</name>
        <dbReference type="ChEBI" id="CHEBI:18420"/>
    </cofactor>
    <text evidence="20">Binds 1 Mg(2+) ion per subunit.</text>
</comment>
<dbReference type="InterPro" id="IPR023000">
    <property type="entry name" value="Shikimate_kinase_CS"/>
</dbReference>